<evidence type="ECO:0000313" key="9">
    <source>
        <dbReference type="EMBL" id="RAV97818.1"/>
    </source>
</evidence>
<dbReference type="PANTHER" id="PTHR30336:SF0">
    <property type="entry name" value="PROTEIN SANA"/>
    <property type="match status" value="1"/>
</dbReference>
<organism evidence="9 10">
    <name type="scientific">Pseudochryseolinea flava</name>
    <dbReference type="NCBI Taxonomy" id="2059302"/>
    <lineage>
        <taxon>Bacteria</taxon>
        <taxon>Pseudomonadati</taxon>
        <taxon>Bacteroidota</taxon>
        <taxon>Cytophagia</taxon>
        <taxon>Cytophagales</taxon>
        <taxon>Fulvivirgaceae</taxon>
        <taxon>Pseudochryseolinea</taxon>
    </lineage>
</organism>
<evidence type="ECO:0000256" key="2">
    <source>
        <dbReference type="ARBA" id="ARBA00022475"/>
    </source>
</evidence>
<protein>
    <submittedName>
        <fullName evidence="9">SanA protein</fullName>
    </submittedName>
</protein>
<evidence type="ECO:0000256" key="4">
    <source>
        <dbReference type="ARBA" id="ARBA00022692"/>
    </source>
</evidence>
<keyword evidence="10" id="KW-1185">Reference proteome</keyword>
<evidence type="ECO:0000256" key="5">
    <source>
        <dbReference type="ARBA" id="ARBA00022989"/>
    </source>
</evidence>
<evidence type="ECO:0000313" key="10">
    <source>
        <dbReference type="Proteomes" id="UP000251889"/>
    </source>
</evidence>
<name>A0A364XUL6_9BACT</name>
<evidence type="ECO:0000259" key="8">
    <source>
        <dbReference type="Pfam" id="PF02698"/>
    </source>
</evidence>
<reference evidence="9 10" key="1">
    <citation type="submission" date="2018-06" db="EMBL/GenBank/DDBJ databases">
        <title>Chryseolinea flavus sp. nov., a member of the phylum Bacteroidetes isolated from soil.</title>
        <authorList>
            <person name="Li Y."/>
            <person name="Wang J."/>
        </authorList>
    </citation>
    <scope>NUCLEOTIDE SEQUENCE [LARGE SCALE GENOMIC DNA]</scope>
    <source>
        <strain evidence="9 10">SDU1-6</strain>
    </source>
</reference>
<dbReference type="PROSITE" id="PS51257">
    <property type="entry name" value="PROKAR_LIPOPROTEIN"/>
    <property type="match status" value="1"/>
</dbReference>
<sequence>MRRLKRFVFVLVLVFFLFIVGCNVWVVQSTRDQIYDDLNKLPDHSIALVLGTSHRLAGGGSNPFFEHRIETAAKLFKLGKVDHFILSGDNSTQYYNEPVAMQKALIEKGIPKEAITLDYAGLRTLDSVVRSKKIFGQNKITIITQPFHSYRAIFISNYYDMDAVAMVADEPELNISFKVLVREYFARPKAVLDLYILKTDPQFLGEKEELNS</sequence>
<evidence type="ECO:0000256" key="7">
    <source>
        <dbReference type="ARBA" id="ARBA00037355"/>
    </source>
</evidence>
<dbReference type="EMBL" id="QMFY01000026">
    <property type="protein sequence ID" value="RAV97818.1"/>
    <property type="molecule type" value="Genomic_DNA"/>
</dbReference>
<dbReference type="PANTHER" id="PTHR30336">
    <property type="entry name" value="INNER MEMBRANE PROTEIN, PROBABLE PERMEASE"/>
    <property type="match status" value="1"/>
</dbReference>
<keyword evidence="6" id="KW-0472">Membrane</keyword>
<dbReference type="GO" id="GO:0005886">
    <property type="term" value="C:plasma membrane"/>
    <property type="evidence" value="ECO:0007669"/>
    <property type="project" value="UniProtKB-SubCell"/>
</dbReference>
<keyword evidence="3" id="KW-0997">Cell inner membrane</keyword>
<comment type="caution">
    <text evidence="9">The sequence shown here is derived from an EMBL/GenBank/DDBJ whole genome shotgun (WGS) entry which is preliminary data.</text>
</comment>
<dbReference type="Proteomes" id="UP000251889">
    <property type="component" value="Unassembled WGS sequence"/>
</dbReference>
<dbReference type="InterPro" id="IPR051599">
    <property type="entry name" value="Cell_Envelope_Assoc"/>
</dbReference>
<keyword evidence="2" id="KW-1003">Cell membrane</keyword>
<comment type="function">
    <text evidence="7">Participates in the barrier function of the cell envelope.</text>
</comment>
<proteinExistence type="predicted"/>
<feature type="domain" description="DUF218" evidence="8">
    <location>
        <begin position="47"/>
        <end position="185"/>
    </location>
</feature>
<evidence type="ECO:0000256" key="1">
    <source>
        <dbReference type="ARBA" id="ARBA00004377"/>
    </source>
</evidence>
<accession>A0A364XUL6</accession>
<dbReference type="CDD" id="cd06259">
    <property type="entry name" value="YdcF-like"/>
    <property type="match status" value="1"/>
</dbReference>
<keyword evidence="5" id="KW-1133">Transmembrane helix</keyword>
<keyword evidence="4" id="KW-0812">Transmembrane</keyword>
<comment type="subcellular location">
    <subcellularLocation>
        <location evidence="1">Cell inner membrane</location>
        <topology evidence="1">Single-pass membrane protein</topology>
    </subcellularLocation>
</comment>
<evidence type="ECO:0000256" key="6">
    <source>
        <dbReference type="ARBA" id="ARBA00023136"/>
    </source>
</evidence>
<evidence type="ECO:0000256" key="3">
    <source>
        <dbReference type="ARBA" id="ARBA00022519"/>
    </source>
</evidence>
<gene>
    <name evidence="9" type="ORF">DQQ10_26485</name>
</gene>
<dbReference type="OrthoDB" id="9782395at2"/>
<dbReference type="AlphaFoldDB" id="A0A364XUL6"/>
<dbReference type="InterPro" id="IPR003848">
    <property type="entry name" value="DUF218"/>
</dbReference>
<dbReference type="Pfam" id="PF02698">
    <property type="entry name" value="DUF218"/>
    <property type="match status" value="1"/>
</dbReference>